<evidence type="ECO:0000313" key="2">
    <source>
        <dbReference type="Proteomes" id="UP000814140"/>
    </source>
</evidence>
<comment type="caution">
    <text evidence="1">The sequence shown here is derived from an EMBL/GenBank/DDBJ whole genome shotgun (WGS) entry which is preliminary data.</text>
</comment>
<keyword evidence="2" id="KW-1185">Reference proteome</keyword>
<reference evidence="1" key="2">
    <citation type="journal article" date="2022" name="New Phytol.">
        <title>Evolutionary transition to the ectomycorrhizal habit in the genomes of a hyperdiverse lineage of mushroom-forming fungi.</title>
        <authorList>
            <person name="Looney B."/>
            <person name="Miyauchi S."/>
            <person name="Morin E."/>
            <person name="Drula E."/>
            <person name="Courty P.E."/>
            <person name="Kohler A."/>
            <person name="Kuo A."/>
            <person name="LaButti K."/>
            <person name="Pangilinan J."/>
            <person name="Lipzen A."/>
            <person name="Riley R."/>
            <person name="Andreopoulos W."/>
            <person name="He G."/>
            <person name="Johnson J."/>
            <person name="Nolan M."/>
            <person name="Tritt A."/>
            <person name="Barry K.W."/>
            <person name="Grigoriev I.V."/>
            <person name="Nagy L.G."/>
            <person name="Hibbett D."/>
            <person name="Henrissat B."/>
            <person name="Matheny P.B."/>
            <person name="Labbe J."/>
            <person name="Martin F.M."/>
        </authorList>
    </citation>
    <scope>NUCLEOTIDE SEQUENCE</scope>
    <source>
        <strain evidence="1">HHB10654</strain>
    </source>
</reference>
<evidence type="ECO:0000313" key="1">
    <source>
        <dbReference type="EMBL" id="KAI0056944.1"/>
    </source>
</evidence>
<reference evidence="1" key="1">
    <citation type="submission" date="2021-03" db="EMBL/GenBank/DDBJ databases">
        <authorList>
            <consortium name="DOE Joint Genome Institute"/>
            <person name="Ahrendt S."/>
            <person name="Looney B.P."/>
            <person name="Miyauchi S."/>
            <person name="Morin E."/>
            <person name="Drula E."/>
            <person name="Courty P.E."/>
            <person name="Chicoki N."/>
            <person name="Fauchery L."/>
            <person name="Kohler A."/>
            <person name="Kuo A."/>
            <person name="Labutti K."/>
            <person name="Pangilinan J."/>
            <person name="Lipzen A."/>
            <person name="Riley R."/>
            <person name="Andreopoulos W."/>
            <person name="He G."/>
            <person name="Johnson J."/>
            <person name="Barry K.W."/>
            <person name="Grigoriev I.V."/>
            <person name="Nagy L."/>
            <person name="Hibbett D."/>
            <person name="Henrissat B."/>
            <person name="Matheny P.B."/>
            <person name="Labbe J."/>
            <person name="Martin F."/>
        </authorList>
    </citation>
    <scope>NUCLEOTIDE SEQUENCE</scope>
    <source>
        <strain evidence="1">HHB10654</strain>
    </source>
</reference>
<accession>A0ACB8SK84</accession>
<protein>
    <submittedName>
        <fullName evidence="1">Cytochrome P450</fullName>
    </submittedName>
</protein>
<gene>
    <name evidence="1" type="ORF">BV25DRAFT_1920583</name>
</gene>
<proteinExistence type="predicted"/>
<organism evidence="1 2">
    <name type="scientific">Artomyces pyxidatus</name>
    <dbReference type="NCBI Taxonomy" id="48021"/>
    <lineage>
        <taxon>Eukaryota</taxon>
        <taxon>Fungi</taxon>
        <taxon>Dikarya</taxon>
        <taxon>Basidiomycota</taxon>
        <taxon>Agaricomycotina</taxon>
        <taxon>Agaricomycetes</taxon>
        <taxon>Russulales</taxon>
        <taxon>Auriscalpiaceae</taxon>
        <taxon>Artomyces</taxon>
    </lineage>
</organism>
<sequence length="555" mass="61665">MSLDGLRDLSWLILSLSLFSAAALASVATILSFLIRRFKQISVWKIPGPPSISYMSGNYSQMFHAGASEFHAHLNRTYGRVVRITGLLSDAELVISDARACASILVKDQDNFEVIEWFMEEAFRGSSHRLLSLKGAHHRKLRKQLNPVFAPKHLRAMVPLFHTVAQQLREVLENKVAHGPQEIDLLNWLSRLSLEMILQGGLGHTFDSLNPDGGESEFGKAIKEFTPTMTRLIAFCMFFPLVSRWPSWILRFGAKLMPFPMIHNIIRVTDTIDKHAREIFDHKKALLKSGEQQFAQQISHGKDLISVLMKSNSDASDDERFTDEEIMGQMASLSFAATDTTSTALARIFFMLAQHPDAQEKLRHELDDALAVSGANSLGYDELGDLPYLDAVCKETLRMFPPLNFAHRVCLADTAVPLSQAVHTAEGPMDTLVIPRGTAVHVNIIGLNRDPYIWGADGNEWKPERWLAPLPGSVLAARIPGVYANTLTFVGGSRSCIGFKFSELEMKVVLSQLVPAFRFSLSQTEVIWRFGGITSPTVKGSDAVGPSMPLVLQKV</sequence>
<dbReference type="EMBL" id="MU277255">
    <property type="protein sequence ID" value="KAI0056944.1"/>
    <property type="molecule type" value="Genomic_DNA"/>
</dbReference>
<dbReference type="Proteomes" id="UP000814140">
    <property type="component" value="Unassembled WGS sequence"/>
</dbReference>
<name>A0ACB8SK84_9AGAM</name>